<reference evidence="8 9" key="2">
    <citation type="journal article" date="2010" name="Stand. Genomic Sci.">
        <title>Complete genome sequence of Sebaldella termitidis type strain (NCTC 11300).</title>
        <authorList>
            <person name="Harmon-Smith M."/>
            <person name="Celia L."/>
            <person name="Chertkov O."/>
            <person name="Lapidus A."/>
            <person name="Copeland A."/>
            <person name="Glavina Del Rio T."/>
            <person name="Nolan M."/>
            <person name="Lucas S."/>
            <person name="Tice H."/>
            <person name="Cheng J.F."/>
            <person name="Han C."/>
            <person name="Detter J.C."/>
            <person name="Bruce D."/>
            <person name="Goodwin L."/>
            <person name="Pitluck S."/>
            <person name="Pati A."/>
            <person name="Liolios K."/>
            <person name="Ivanova N."/>
            <person name="Mavromatis K."/>
            <person name="Mikhailova N."/>
            <person name="Chen A."/>
            <person name="Palaniappan K."/>
            <person name="Land M."/>
            <person name="Hauser L."/>
            <person name="Chang Y.J."/>
            <person name="Jeffries C.D."/>
            <person name="Brettin T."/>
            <person name="Goker M."/>
            <person name="Beck B."/>
            <person name="Bristow J."/>
            <person name="Eisen J.A."/>
            <person name="Markowitz V."/>
            <person name="Hugenholtz P."/>
            <person name="Kyrpides N.C."/>
            <person name="Klenk H.P."/>
            <person name="Chen F."/>
        </authorList>
    </citation>
    <scope>NUCLEOTIDE SEQUENCE [LARGE SCALE GENOMIC DNA]</scope>
    <source>
        <strain evidence="9">ATCC 33386 / NCTC 11300</strain>
    </source>
</reference>
<evidence type="ECO:0000256" key="2">
    <source>
        <dbReference type="ARBA" id="ARBA00022679"/>
    </source>
</evidence>
<accession>D1AQ28</accession>
<dbReference type="PANTHER" id="PTHR36699:SF1">
    <property type="entry name" value="L,D-TRANSPEPTIDASE YAFK-RELATED"/>
    <property type="match status" value="1"/>
</dbReference>
<organism evidence="8 9">
    <name type="scientific">Sebaldella termitidis (strain ATCC 33386 / NCTC 11300)</name>
    <dbReference type="NCBI Taxonomy" id="526218"/>
    <lineage>
        <taxon>Bacteria</taxon>
        <taxon>Fusobacteriati</taxon>
        <taxon>Fusobacteriota</taxon>
        <taxon>Fusobacteriia</taxon>
        <taxon>Fusobacteriales</taxon>
        <taxon>Leptotrichiaceae</taxon>
        <taxon>Sebaldella</taxon>
    </lineage>
</organism>
<keyword evidence="4 6" id="KW-0573">Peptidoglycan synthesis</keyword>
<sequence>MGKKGKIAVLALFFLVFIGISNKISFEKVIDEGEEIINTISLGNKEYRNSGEKGGQENIKTGNPLYIRVFKEEKELEMWIKNDSGTYSLYKVFDICTFSGGLGPKKKEGDKKSPEGFYYTQKSFLNPNSAYHLSFNIGYPNEYDKSHGYTGSLIMIHGDCLSIGCYAMTDKYIEEIYGLVEKTLNNGQEKINVDVFPFKMTAANMKRHKKSEYYSFWEELKPGYDYFEKNKIPPRMTVENKKYKLMP</sequence>
<dbReference type="GO" id="GO:0009252">
    <property type="term" value="P:peptidoglycan biosynthetic process"/>
    <property type="evidence" value="ECO:0007669"/>
    <property type="project" value="UniProtKB-UniPathway"/>
</dbReference>
<protein>
    <submittedName>
        <fullName evidence="8">ErfK/YbiS/YcfS/YnhG family protein</fullName>
    </submittedName>
</protein>
<dbReference type="InterPro" id="IPR005490">
    <property type="entry name" value="LD_TPept_cat_dom"/>
</dbReference>
<dbReference type="STRING" id="526218.Sterm_0734"/>
<dbReference type="GO" id="GO:0016740">
    <property type="term" value="F:transferase activity"/>
    <property type="evidence" value="ECO:0007669"/>
    <property type="project" value="UniProtKB-KW"/>
</dbReference>
<feature type="active site" description="Proton donor/acceptor" evidence="6">
    <location>
        <position position="157"/>
    </location>
</feature>
<dbReference type="CDD" id="cd16913">
    <property type="entry name" value="YkuD_like"/>
    <property type="match status" value="1"/>
</dbReference>
<proteinExistence type="predicted"/>
<dbReference type="PROSITE" id="PS52029">
    <property type="entry name" value="LD_TPASE"/>
    <property type="match status" value="1"/>
</dbReference>
<evidence type="ECO:0000256" key="1">
    <source>
        <dbReference type="ARBA" id="ARBA00004752"/>
    </source>
</evidence>
<dbReference type="KEGG" id="str:Sterm_0734"/>
<dbReference type="MEROPS" id="C82.A01"/>
<feature type="domain" description="L,D-TPase catalytic" evidence="7">
    <location>
        <begin position="65"/>
        <end position="196"/>
    </location>
</feature>
<keyword evidence="5 6" id="KW-0961">Cell wall biogenesis/degradation</keyword>
<reference evidence="9" key="1">
    <citation type="submission" date="2009-09" db="EMBL/GenBank/DDBJ databases">
        <title>The complete chromosome of Sebaldella termitidis ATCC 33386.</title>
        <authorList>
            <consortium name="US DOE Joint Genome Institute (JGI-PGF)"/>
            <person name="Lucas S."/>
            <person name="Copeland A."/>
            <person name="Lapidus A."/>
            <person name="Glavina del Rio T."/>
            <person name="Dalin E."/>
            <person name="Tice H."/>
            <person name="Bruce D."/>
            <person name="Goodwin L."/>
            <person name="Pitluck S."/>
            <person name="Kyrpides N."/>
            <person name="Mavromatis K."/>
            <person name="Ivanova N."/>
            <person name="Mikhailova N."/>
            <person name="Sims D."/>
            <person name="Meincke L."/>
            <person name="Brettin T."/>
            <person name="Detter J.C."/>
            <person name="Han C."/>
            <person name="Larimer F."/>
            <person name="Land M."/>
            <person name="Hauser L."/>
            <person name="Markowitz V."/>
            <person name="Cheng J.F."/>
            <person name="Hugenholtz P."/>
            <person name="Woyke T."/>
            <person name="Wu D."/>
            <person name="Eisen J.A."/>
        </authorList>
    </citation>
    <scope>NUCLEOTIDE SEQUENCE [LARGE SCALE GENOMIC DNA]</scope>
    <source>
        <strain evidence="9">ATCC 33386 / NCTC 11300</strain>
    </source>
</reference>
<evidence type="ECO:0000256" key="6">
    <source>
        <dbReference type="PROSITE-ProRule" id="PRU01373"/>
    </source>
</evidence>
<dbReference type="SUPFAM" id="SSF141523">
    <property type="entry name" value="L,D-transpeptidase catalytic domain-like"/>
    <property type="match status" value="1"/>
</dbReference>
<dbReference type="HOGENOM" id="CLU_032558_2_1_0"/>
<evidence type="ECO:0000256" key="4">
    <source>
        <dbReference type="ARBA" id="ARBA00022984"/>
    </source>
</evidence>
<dbReference type="RefSeq" id="WP_012860202.1">
    <property type="nucleotide sequence ID" value="NC_013517.1"/>
</dbReference>
<keyword evidence="3 6" id="KW-0133">Cell shape</keyword>
<dbReference type="AlphaFoldDB" id="D1AQ28"/>
<dbReference type="eggNOG" id="COG3034">
    <property type="taxonomic scope" value="Bacteria"/>
</dbReference>
<evidence type="ECO:0000256" key="5">
    <source>
        <dbReference type="ARBA" id="ARBA00023316"/>
    </source>
</evidence>
<keyword evidence="9" id="KW-1185">Reference proteome</keyword>
<dbReference type="GO" id="GO:0008360">
    <property type="term" value="P:regulation of cell shape"/>
    <property type="evidence" value="ECO:0007669"/>
    <property type="project" value="UniProtKB-UniRule"/>
</dbReference>
<evidence type="ECO:0000256" key="3">
    <source>
        <dbReference type="ARBA" id="ARBA00022960"/>
    </source>
</evidence>
<evidence type="ECO:0000313" key="9">
    <source>
        <dbReference type="Proteomes" id="UP000000845"/>
    </source>
</evidence>
<evidence type="ECO:0000259" key="7">
    <source>
        <dbReference type="PROSITE" id="PS52029"/>
    </source>
</evidence>
<dbReference type="GO" id="GO:0071555">
    <property type="term" value="P:cell wall organization"/>
    <property type="evidence" value="ECO:0007669"/>
    <property type="project" value="UniProtKB-UniRule"/>
</dbReference>
<gene>
    <name evidence="8" type="ordered locus">Sterm_0734</name>
</gene>
<keyword evidence="2" id="KW-0808">Transferase</keyword>
<comment type="pathway">
    <text evidence="1 6">Cell wall biogenesis; peptidoglycan biosynthesis.</text>
</comment>
<dbReference type="Pfam" id="PF03734">
    <property type="entry name" value="YkuD"/>
    <property type="match status" value="1"/>
</dbReference>
<name>D1AQ28_SEBTE</name>
<dbReference type="InterPro" id="IPR038063">
    <property type="entry name" value="Transpep_catalytic_dom"/>
</dbReference>
<evidence type="ECO:0000313" key="8">
    <source>
        <dbReference type="EMBL" id="ACZ07606.1"/>
    </source>
</evidence>
<dbReference type="Proteomes" id="UP000000845">
    <property type="component" value="Chromosome"/>
</dbReference>
<dbReference type="PANTHER" id="PTHR36699">
    <property type="entry name" value="LD-TRANSPEPTIDASE"/>
    <property type="match status" value="1"/>
</dbReference>
<dbReference type="UniPathway" id="UPA00219"/>
<dbReference type="EMBL" id="CP001739">
    <property type="protein sequence ID" value="ACZ07606.1"/>
    <property type="molecule type" value="Genomic_DNA"/>
</dbReference>
<feature type="active site" description="Nucleophile" evidence="6">
    <location>
        <position position="165"/>
    </location>
</feature>